<dbReference type="SUPFAM" id="SSF52540">
    <property type="entry name" value="P-loop containing nucleoside triphosphate hydrolases"/>
    <property type="match status" value="1"/>
</dbReference>
<keyword evidence="5" id="KW-0333">Golgi apparatus</keyword>
<gene>
    <name evidence="8" type="ORF">IQ241_24620</name>
</gene>
<keyword evidence="3" id="KW-0812">Transmembrane</keyword>
<organism evidence="8 9">
    <name type="scientific">Vasconcelosia minhoensis LEGE 07310</name>
    <dbReference type="NCBI Taxonomy" id="915328"/>
    <lineage>
        <taxon>Bacteria</taxon>
        <taxon>Bacillati</taxon>
        <taxon>Cyanobacteriota</taxon>
        <taxon>Cyanophyceae</taxon>
        <taxon>Nodosilineales</taxon>
        <taxon>Cymatolegaceae</taxon>
        <taxon>Vasconcelosia</taxon>
        <taxon>Vasconcelosia minhoensis</taxon>
    </lineage>
</organism>
<dbReference type="InterPro" id="IPR027417">
    <property type="entry name" value="P-loop_NTPase"/>
</dbReference>
<dbReference type="Proteomes" id="UP000636505">
    <property type="component" value="Unassembled WGS sequence"/>
</dbReference>
<dbReference type="RefSeq" id="WP_193912364.1">
    <property type="nucleotide sequence ID" value="NZ_JADEXG010000116.1"/>
</dbReference>
<keyword evidence="7" id="KW-0325">Glycoprotein</keyword>
<dbReference type="InterPro" id="IPR018011">
    <property type="entry name" value="Carb_sulfotrans_8-10"/>
</dbReference>
<evidence type="ECO:0000256" key="5">
    <source>
        <dbReference type="ARBA" id="ARBA00023034"/>
    </source>
</evidence>
<evidence type="ECO:0000256" key="7">
    <source>
        <dbReference type="ARBA" id="ARBA00023180"/>
    </source>
</evidence>
<keyword evidence="4" id="KW-1133">Transmembrane helix</keyword>
<sequence length="238" mass="28299">MAQHKQIKHRLMKTVPGQVKCLDKTSRRAQKVYEKVNHIPFLPAPRRYNLTLSHSRRFIWFRVAKVGTRTILNHLKQSNISLEVQDVSQVYYPPKLYADYFKFAFVRNPWDRLVSCWLDKVVKHNMYRFKEGDREKMRQFENFVDYVAGLDIENCDRHLQLQSRLIDLNHVNYIGRLETFEADLNQVCKMIGVKGDAISRKNTSAKRQPYQDYYSPAIQAKVAQIYQTDIQLFGYQFE</sequence>
<evidence type="ECO:0000256" key="3">
    <source>
        <dbReference type="ARBA" id="ARBA00022692"/>
    </source>
</evidence>
<name>A0A8J7AT73_9CYAN</name>
<keyword evidence="2" id="KW-0808">Transferase</keyword>
<comment type="caution">
    <text evidence="8">The sequence shown here is derived from an EMBL/GenBank/DDBJ whole genome shotgun (WGS) entry which is preliminary data.</text>
</comment>
<dbReference type="AlphaFoldDB" id="A0A8J7AT73"/>
<evidence type="ECO:0000313" key="9">
    <source>
        <dbReference type="Proteomes" id="UP000636505"/>
    </source>
</evidence>
<evidence type="ECO:0000256" key="2">
    <source>
        <dbReference type="ARBA" id="ARBA00022679"/>
    </source>
</evidence>
<dbReference type="GO" id="GO:0016051">
    <property type="term" value="P:carbohydrate biosynthetic process"/>
    <property type="evidence" value="ECO:0007669"/>
    <property type="project" value="InterPro"/>
</dbReference>
<dbReference type="Pfam" id="PF03567">
    <property type="entry name" value="Sulfotransfer_2"/>
    <property type="match status" value="1"/>
</dbReference>
<dbReference type="PANTHER" id="PTHR12137">
    <property type="entry name" value="CARBOHYDRATE SULFOTRANSFERASE"/>
    <property type="match status" value="1"/>
</dbReference>
<evidence type="ECO:0000256" key="6">
    <source>
        <dbReference type="ARBA" id="ARBA00023136"/>
    </source>
</evidence>
<keyword evidence="9" id="KW-1185">Reference proteome</keyword>
<dbReference type="EMBL" id="JADEXG010000116">
    <property type="protein sequence ID" value="MBE9080431.1"/>
    <property type="molecule type" value="Genomic_DNA"/>
</dbReference>
<comment type="subcellular location">
    <subcellularLocation>
        <location evidence="1">Golgi apparatus membrane</location>
        <topology evidence="1">Single-pass type II membrane protein</topology>
    </subcellularLocation>
</comment>
<dbReference type="PANTHER" id="PTHR12137:SF54">
    <property type="entry name" value="CARBOHYDRATE SULFOTRANSFERASE"/>
    <property type="match status" value="1"/>
</dbReference>
<protein>
    <submittedName>
        <fullName evidence="8">Sulfotransferase family 2 domain-containing protein</fullName>
    </submittedName>
</protein>
<proteinExistence type="predicted"/>
<evidence type="ECO:0000256" key="1">
    <source>
        <dbReference type="ARBA" id="ARBA00004323"/>
    </source>
</evidence>
<dbReference type="GO" id="GO:0008146">
    <property type="term" value="F:sulfotransferase activity"/>
    <property type="evidence" value="ECO:0007669"/>
    <property type="project" value="InterPro"/>
</dbReference>
<accession>A0A8J7AT73</accession>
<dbReference type="InterPro" id="IPR005331">
    <property type="entry name" value="Sulfotransferase"/>
</dbReference>
<evidence type="ECO:0000256" key="4">
    <source>
        <dbReference type="ARBA" id="ARBA00022989"/>
    </source>
</evidence>
<evidence type="ECO:0000313" key="8">
    <source>
        <dbReference type="EMBL" id="MBE9080431.1"/>
    </source>
</evidence>
<reference evidence="8" key="1">
    <citation type="submission" date="2020-10" db="EMBL/GenBank/DDBJ databases">
        <authorList>
            <person name="Castelo-Branco R."/>
            <person name="Eusebio N."/>
            <person name="Adriana R."/>
            <person name="Vieira A."/>
            <person name="Brugerolle De Fraissinette N."/>
            <person name="Rezende De Castro R."/>
            <person name="Schneider M.P."/>
            <person name="Vasconcelos V."/>
            <person name="Leao P.N."/>
        </authorList>
    </citation>
    <scope>NUCLEOTIDE SEQUENCE</scope>
    <source>
        <strain evidence="8">LEGE 07310</strain>
    </source>
</reference>
<dbReference type="GO" id="GO:0016020">
    <property type="term" value="C:membrane"/>
    <property type="evidence" value="ECO:0007669"/>
    <property type="project" value="InterPro"/>
</dbReference>
<keyword evidence="6" id="KW-0472">Membrane</keyword>